<evidence type="ECO:0000256" key="1">
    <source>
        <dbReference type="SAM" id="MobiDB-lite"/>
    </source>
</evidence>
<reference evidence="3" key="1">
    <citation type="submission" date="2014-11" db="EMBL/GenBank/DDBJ databases">
        <title>Molecular phylogeny of cliff fern family Woodsiaceae with morphological implications.</title>
        <authorList>
            <person name="Shao Y.-Z."/>
            <person name="Wei R."/>
            <person name="Zhang X.-C."/>
        </authorList>
    </citation>
    <scope>NUCLEOTIDE SEQUENCE</scope>
</reference>
<dbReference type="InterPro" id="IPR045192">
    <property type="entry name" value="AP180-like"/>
</dbReference>
<dbReference type="SUPFAM" id="SSF89009">
    <property type="entry name" value="GAT-like domain"/>
    <property type="match status" value="1"/>
</dbReference>
<dbReference type="GO" id="GO:0072583">
    <property type="term" value="P:clathrin-dependent endocytosis"/>
    <property type="evidence" value="ECO:0007669"/>
    <property type="project" value="InterPro"/>
</dbReference>
<sequence length="715" mass="77678">MDLLQRNLQTLFASAYSSSLLNATFNDSCAPKEKDFAAVLQGLMSGDKGTGPDKAKTLLLERIRKNWTWKVILKSLMFFHFTCTSSSSSSAWMEEFFGDCKVFESFYSFQENYLGKTGVAHALVIRRYATFLEHLLRDAINVPRFRHPLCKEMSMETVRTLFEESDNDQLLDFLYALQIHLQRCLLVFVKKAEVKEGDKSRKKKSSKKKDKHKDSRSERKGRRKSGRSSPSLSDDEDEGQERRSSRVSTEEGRMGSEDDSDEDGKVNGKRKSGRSSRKGSGKSSSSKGGREKLPISSEDESDESDEEERRRREKEKDKRSKSRRDSSGKGSGETGEDLRENGQRVHSSKKKGGNKKGDGGSDPSSSSSARDVALSSGVSGGSSQTALSEEFGVEVEEDLLATFCELTAACALQVFKEALRLYSMTTFAVMELLDRVGSLDRETVGEALARYRSFLEQTDGVRFLCAWLRTLPMPLLQSAIADVAPVGSLSAASLPDDALRRLERRHAEIFMEDNGRDGRTSADPSRDTSLPVVSDLLGGGLGDDSPLPAAGRGSQQQNGGPRDDLLLDISPSVYRHTGAGGVDKQQQQNLSSSTSSTSTPPGGLPGEEGRAGGKGRKERKGEERGEVDLLQPSIDVEIGGGVKNNVKPRNQKAGMQKGKGGGLFGDSGLSVSGESSEDSDDGEADGGLFSTPKASTAGGGYANGNRTDAYETSLL</sequence>
<dbReference type="VEuPathDB" id="CryptoDB:Cvel_6473"/>
<dbReference type="PANTHER" id="PTHR22951">
    <property type="entry name" value="CLATHRIN ASSEMBLY PROTEIN"/>
    <property type="match status" value="1"/>
</dbReference>
<dbReference type="PROSITE" id="PS50942">
    <property type="entry name" value="ENTH"/>
    <property type="match status" value="1"/>
</dbReference>
<dbReference type="Pfam" id="PF07651">
    <property type="entry name" value="ANTH"/>
    <property type="match status" value="1"/>
</dbReference>
<dbReference type="Gene3D" id="1.25.40.90">
    <property type="match status" value="1"/>
</dbReference>
<dbReference type="GO" id="GO:0005905">
    <property type="term" value="C:clathrin-coated pit"/>
    <property type="evidence" value="ECO:0007669"/>
    <property type="project" value="TreeGrafter"/>
</dbReference>
<feature type="compositionally biased region" description="Basic and acidic residues" evidence="1">
    <location>
        <begin position="510"/>
        <end position="526"/>
    </location>
</feature>
<dbReference type="InterPro" id="IPR013809">
    <property type="entry name" value="ENTH"/>
</dbReference>
<dbReference type="GO" id="GO:0048268">
    <property type="term" value="P:clathrin coat assembly"/>
    <property type="evidence" value="ECO:0007669"/>
    <property type="project" value="InterPro"/>
</dbReference>
<dbReference type="InterPro" id="IPR008942">
    <property type="entry name" value="ENTH_VHS"/>
</dbReference>
<dbReference type="GO" id="GO:0005546">
    <property type="term" value="F:phosphatidylinositol-4,5-bisphosphate binding"/>
    <property type="evidence" value="ECO:0007669"/>
    <property type="project" value="TreeGrafter"/>
</dbReference>
<feature type="domain" description="ENTH" evidence="2">
    <location>
        <begin position="8"/>
        <end position="146"/>
    </location>
</feature>
<dbReference type="SUPFAM" id="SSF48464">
    <property type="entry name" value="ENTH/VHS domain"/>
    <property type="match status" value="1"/>
</dbReference>
<feature type="region of interest" description="Disordered" evidence="1">
    <location>
        <begin position="510"/>
        <end position="715"/>
    </location>
</feature>
<dbReference type="Gene3D" id="1.20.58.150">
    <property type="entry name" value="ANTH domain"/>
    <property type="match status" value="1"/>
</dbReference>
<feature type="compositionally biased region" description="Acidic residues" evidence="1">
    <location>
        <begin position="297"/>
        <end position="306"/>
    </location>
</feature>
<accession>A0A0K6S938</accession>
<dbReference type="AlphaFoldDB" id="A0A0K6S938"/>
<gene>
    <name evidence="3" type="ORF">Cvel_6473.t1.CR1</name>
</gene>
<dbReference type="EMBL" id="CDMZ01002397">
    <property type="protein sequence ID" value="CUC10034.1"/>
    <property type="molecule type" value="Genomic_DNA"/>
</dbReference>
<feature type="compositionally biased region" description="Basic and acidic residues" evidence="1">
    <location>
        <begin position="307"/>
        <end position="327"/>
    </location>
</feature>
<dbReference type="GO" id="GO:0005545">
    <property type="term" value="F:1-phosphatidylinositol binding"/>
    <property type="evidence" value="ECO:0007669"/>
    <property type="project" value="InterPro"/>
</dbReference>
<dbReference type="GO" id="GO:0032050">
    <property type="term" value="F:clathrin heavy chain binding"/>
    <property type="evidence" value="ECO:0007669"/>
    <property type="project" value="TreeGrafter"/>
</dbReference>
<feature type="compositionally biased region" description="Acidic residues" evidence="1">
    <location>
        <begin position="675"/>
        <end position="684"/>
    </location>
</feature>
<evidence type="ECO:0000259" key="2">
    <source>
        <dbReference type="PROSITE" id="PS50942"/>
    </source>
</evidence>
<proteinExistence type="predicted"/>
<name>A0A0K6S938_9ALVE</name>
<feature type="region of interest" description="Disordered" evidence="1">
    <location>
        <begin position="197"/>
        <end position="383"/>
    </location>
</feature>
<feature type="compositionally biased region" description="Basic and acidic residues" evidence="1">
    <location>
        <begin position="240"/>
        <end position="256"/>
    </location>
</feature>
<feature type="compositionally biased region" description="Basic residues" evidence="1">
    <location>
        <begin position="267"/>
        <end position="280"/>
    </location>
</feature>
<dbReference type="GO" id="GO:0006900">
    <property type="term" value="P:vesicle budding from membrane"/>
    <property type="evidence" value="ECO:0007669"/>
    <property type="project" value="TreeGrafter"/>
</dbReference>
<dbReference type="InterPro" id="IPR014712">
    <property type="entry name" value="ANTH_dom_sf"/>
</dbReference>
<dbReference type="GO" id="GO:0030136">
    <property type="term" value="C:clathrin-coated vesicle"/>
    <property type="evidence" value="ECO:0007669"/>
    <property type="project" value="InterPro"/>
</dbReference>
<dbReference type="PANTHER" id="PTHR22951:SF5">
    <property type="entry name" value="PHOSPHATIDYLINOSITOL-BINDING CLATHRIN ASSEMBLY PROTEIN LAP"/>
    <property type="match status" value="1"/>
</dbReference>
<feature type="compositionally biased region" description="Basic residues" evidence="1">
    <location>
        <begin position="200"/>
        <end position="211"/>
    </location>
</feature>
<evidence type="ECO:0000313" key="3">
    <source>
        <dbReference type="EMBL" id="CUC10034.1"/>
    </source>
</evidence>
<organism evidence="3">
    <name type="scientific">Chromera velia CCMP2878</name>
    <dbReference type="NCBI Taxonomy" id="1169474"/>
    <lineage>
        <taxon>Eukaryota</taxon>
        <taxon>Sar</taxon>
        <taxon>Alveolata</taxon>
        <taxon>Colpodellida</taxon>
        <taxon>Chromeraceae</taxon>
        <taxon>Chromera</taxon>
    </lineage>
</organism>
<dbReference type="InterPro" id="IPR011417">
    <property type="entry name" value="ANTH_dom"/>
</dbReference>
<protein>
    <recommendedName>
        <fullName evidence="2">ENTH domain-containing protein</fullName>
    </recommendedName>
</protein>
<dbReference type="GO" id="GO:0000149">
    <property type="term" value="F:SNARE binding"/>
    <property type="evidence" value="ECO:0007669"/>
    <property type="project" value="TreeGrafter"/>
</dbReference>
<feature type="compositionally biased region" description="Low complexity" evidence="1">
    <location>
        <begin position="591"/>
        <end position="601"/>
    </location>
</feature>